<dbReference type="InterPro" id="IPR021856">
    <property type="entry name" value="DUF3465"/>
</dbReference>
<evidence type="ECO:0000313" key="2">
    <source>
        <dbReference type="Proteomes" id="UP001500392"/>
    </source>
</evidence>
<dbReference type="Proteomes" id="UP001500392">
    <property type="component" value="Unassembled WGS sequence"/>
</dbReference>
<evidence type="ECO:0000313" key="1">
    <source>
        <dbReference type="EMBL" id="GAA4092309.1"/>
    </source>
</evidence>
<name>A0ABP7WNF5_9GAMM</name>
<gene>
    <name evidence="1" type="ORF">GCM10022414_14760</name>
</gene>
<comment type="caution">
    <text evidence="1">The sequence shown here is derived from an EMBL/GenBank/DDBJ whole genome shotgun (WGS) entry which is preliminary data.</text>
</comment>
<sequence>MTSGSGTVIEILDGDTCQCFVVRLPNNQIVNIVHDTSHAASLDTLKEGEVIEFHGIYDWSETGGNISHTYSDNSDNRGWLKYRGEVFQ</sequence>
<organism evidence="1 2">
    <name type="scientific">Zhongshania borealis</name>
    <dbReference type="NCBI Taxonomy" id="889488"/>
    <lineage>
        <taxon>Bacteria</taxon>
        <taxon>Pseudomonadati</taxon>
        <taxon>Pseudomonadota</taxon>
        <taxon>Gammaproteobacteria</taxon>
        <taxon>Cellvibrionales</taxon>
        <taxon>Spongiibacteraceae</taxon>
        <taxon>Zhongshania</taxon>
    </lineage>
</organism>
<protein>
    <recommendedName>
        <fullName evidence="3">DUF3465 domain-containing protein</fullName>
    </recommendedName>
</protein>
<evidence type="ECO:0008006" key="3">
    <source>
        <dbReference type="Google" id="ProtNLM"/>
    </source>
</evidence>
<proteinExistence type="predicted"/>
<reference evidence="2" key="1">
    <citation type="journal article" date="2019" name="Int. J. Syst. Evol. Microbiol.">
        <title>The Global Catalogue of Microorganisms (GCM) 10K type strain sequencing project: providing services to taxonomists for standard genome sequencing and annotation.</title>
        <authorList>
            <consortium name="The Broad Institute Genomics Platform"/>
            <consortium name="The Broad Institute Genome Sequencing Center for Infectious Disease"/>
            <person name="Wu L."/>
            <person name="Ma J."/>
        </authorList>
    </citation>
    <scope>NUCLEOTIDE SEQUENCE [LARGE SCALE GENOMIC DNA]</scope>
    <source>
        <strain evidence="2">JCM 17304</strain>
    </source>
</reference>
<keyword evidence="2" id="KW-1185">Reference proteome</keyword>
<accession>A0ABP7WNF5</accession>
<dbReference type="EMBL" id="BAABDM010000002">
    <property type="protein sequence ID" value="GAA4092309.1"/>
    <property type="molecule type" value="Genomic_DNA"/>
</dbReference>
<dbReference type="Pfam" id="PF11948">
    <property type="entry name" value="DUF3465"/>
    <property type="match status" value="1"/>
</dbReference>